<dbReference type="InterPro" id="IPR005174">
    <property type="entry name" value="KIB1-4_b-propeller"/>
</dbReference>
<dbReference type="Pfam" id="PF03478">
    <property type="entry name" value="Beta-prop_KIB1-4"/>
    <property type="match status" value="1"/>
</dbReference>
<reference evidence="3" key="1">
    <citation type="submission" date="2024-06" db="EMBL/GenBank/DDBJ databases">
        <authorList>
            <person name="Ryan C."/>
        </authorList>
    </citation>
    <scope>NUCLEOTIDE SEQUENCE [LARGE SCALE GENOMIC DNA]</scope>
</reference>
<dbReference type="Proteomes" id="UP001497457">
    <property type="component" value="Chromosome 17b"/>
</dbReference>
<keyword evidence="3" id="KW-1185">Reference proteome</keyword>
<protein>
    <recommendedName>
        <fullName evidence="1">KIB1-4 beta-propeller domain-containing protein</fullName>
    </recommendedName>
</protein>
<dbReference type="EMBL" id="OZ075127">
    <property type="protein sequence ID" value="CAL4951127.1"/>
    <property type="molecule type" value="Genomic_DNA"/>
</dbReference>
<dbReference type="Gene3D" id="1.20.1280.50">
    <property type="match status" value="1"/>
</dbReference>
<sequence length="437" mass="47226">MTSDDGGGDETASPPAARVAGWASLPVDLLVCVCRRLSAVPERVCFRAACRSWKAAAADLEDQDQRAAARMPPPWVVIPHGAGCCSSFTLLSVPTNQAFSWSPPGGGRLRCVGASGGWIAGAHIDGDRGIRISLLNPLTGARVDVPATVGWAFFNPADPRMCYGGRVKEEISMCRTVHKVAFSPNPTKHDFALAVVTRARLTGGKAVGFTRASCRRVWCAIADLGTREPGGDYKRDDLDVAYHGGKFYYMTMSAEVWVVDMAAPRPSPAPLARFAAAPGAPPGLDYDRHHLAFTGEDGALHVVCSSIRRPGEYMLVQRYDPSCCAEDGSSASPPWTQVTSLRGHALLIGDRNQTMSVRADGDEEAWLRPDSVYFTNIPLCTLFAESRRCSEGGAWVLDLASGDIRRPAGEGRNYTATAMRDWSLQCYKCVWIVPSMR</sequence>
<name>A0ABC8YYE0_9POAL</name>
<gene>
    <name evidence="2" type="ORF">URODEC1_LOCUS38760</name>
</gene>
<organism evidence="2 3">
    <name type="scientific">Urochloa decumbens</name>
    <dbReference type="NCBI Taxonomy" id="240449"/>
    <lineage>
        <taxon>Eukaryota</taxon>
        <taxon>Viridiplantae</taxon>
        <taxon>Streptophyta</taxon>
        <taxon>Embryophyta</taxon>
        <taxon>Tracheophyta</taxon>
        <taxon>Spermatophyta</taxon>
        <taxon>Magnoliopsida</taxon>
        <taxon>Liliopsida</taxon>
        <taxon>Poales</taxon>
        <taxon>Poaceae</taxon>
        <taxon>PACMAD clade</taxon>
        <taxon>Panicoideae</taxon>
        <taxon>Panicodae</taxon>
        <taxon>Paniceae</taxon>
        <taxon>Melinidinae</taxon>
        <taxon>Urochloa</taxon>
    </lineage>
</organism>
<proteinExistence type="predicted"/>
<accession>A0ABC8YYE0</accession>
<dbReference type="PANTHER" id="PTHR34708:SF2">
    <property type="entry name" value="OS07G0440000 PROTEIN"/>
    <property type="match status" value="1"/>
</dbReference>
<feature type="domain" description="KIB1-4 beta-propeller" evidence="1">
    <location>
        <begin position="91"/>
        <end position="376"/>
    </location>
</feature>
<dbReference type="PANTHER" id="PTHR34708">
    <property type="entry name" value="OS07G0440000 PROTEIN"/>
    <property type="match status" value="1"/>
</dbReference>
<evidence type="ECO:0000259" key="1">
    <source>
        <dbReference type="Pfam" id="PF03478"/>
    </source>
</evidence>
<dbReference type="AlphaFoldDB" id="A0ABC8YYE0"/>
<evidence type="ECO:0000313" key="2">
    <source>
        <dbReference type="EMBL" id="CAL4951127.1"/>
    </source>
</evidence>
<dbReference type="SUPFAM" id="SSF81383">
    <property type="entry name" value="F-box domain"/>
    <property type="match status" value="1"/>
</dbReference>
<dbReference type="InterPro" id="IPR036047">
    <property type="entry name" value="F-box-like_dom_sf"/>
</dbReference>
<evidence type="ECO:0000313" key="3">
    <source>
        <dbReference type="Proteomes" id="UP001497457"/>
    </source>
</evidence>
<reference evidence="2 3" key="2">
    <citation type="submission" date="2024-10" db="EMBL/GenBank/DDBJ databases">
        <authorList>
            <person name="Ryan C."/>
        </authorList>
    </citation>
    <scope>NUCLEOTIDE SEQUENCE [LARGE SCALE GENOMIC DNA]</scope>
</reference>